<dbReference type="InterPro" id="IPR036910">
    <property type="entry name" value="HMG_box_dom_sf"/>
</dbReference>
<feature type="domain" description="HMG box" evidence="4">
    <location>
        <begin position="238"/>
        <end position="306"/>
    </location>
</feature>
<evidence type="ECO:0000256" key="3">
    <source>
        <dbReference type="SAM" id="MobiDB-lite"/>
    </source>
</evidence>
<name>A0A9W8GXR5_9FUNG</name>
<evidence type="ECO:0000313" key="6">
    <source>
        <dbReference type="Proteomes" id="UP001140011"/>
    </source>
</evidence>
<dbReference type="EMBL" id="JANBUH010000243">
    <property type="protein sequence ID" value="KAJ2752840.1"/>
    <property type="molecule type" value="Genomic_DNA"/>
</dbReference>
<dbReference type="PANTHER" id="PTHR48112">
    <property type="entry name" value="HIGH MOBILITY GROUP PROTEIN DSP1"/>
    <property type="match status" value="1"/>
</dbReference>
<dbReference type="SUPFAM" id="SSF47095">
    <property type="entry name" value="HMG-box"/>
    <property type="match status" value="1"/>
</dbReference>
<dbReference type="GO" id="GO:0005634">
    <property type="term" value="C:nucleus"/>
    <property type="evidence" value="ECO:0007669"/>
    <property type="project" value="UniProtKB-UniRule"/>
</dbReference>
<dbReference type="CDD" id="cd01389">
    <property type="entry name" value="HMG-box_ROX1-like"/>
    <property type="match status" value="1"/>
</dbReference>
<keyword evidence="1 2" id="KW-0238">DNA-binding</keyword>
<organism evidence="5 6">
    <name type="scientific">Coemansia pectinata</name>
    <dbReference type="NCBI Taxonomy" id="1052879"/>
    <lineage>
        <taxon>Eukaryota</taxon>
        <taxon>Fungi</taxon>
        <taxon>Fungi incertae sedis</taxon>
        <taxon>Zoopagomycota</taxon>
        <taxon>Kickxellomycotina</taxon>
        <taxon>Kickxellomycetes</taxon>
        <taxon>Kickxellales</taxon>
        <taxon>Kickxellaceae</taxon>
        <taxon>Coemansia</taxon>
    </lineage>
</organism>
<feature type="compositionally biased region" description="Basic and acidic residues" evidence="3">
    <location>
        <begin position="226"/>
        <end position="238"/>
    </location>
</feature>
<sequence length="623" mass="67294">MASSQRSTLIPAEYPVVSNTTSDTFDGSCRPGVTFSTQTVHVPSDRRLIMIPASIPIPLNSIIAAVLFAPLASSSASNEPGDSSGVLSSETGRLYDAVSLAPADDSGMFVRLDIKPPPAETQSLAERGRSVVAALIRDANAGIRERLPTVVEESPSPDNPKGDKAQADDDLNDDDALASISGIESDALTFGTNTPLLPHQMLSTTHTSPEVSSAASASARGSKKRQHEEPEATDMDKPKKPRNSFFYFRREYHQQANANGGRIKAKSISGLAGKEWKEMTEEQKEPYKYFAAEDTVRYKLETKVYKESLKKGKKKARLVDRTSETGVGYSVDYAADTSRTGGSCRSTPADGGLILSRLEPVPMLTNMGNSAHSVDILSYMSGMAVEVSAEFEHTPGLFDEPMILSVNPNGVLTADISTQPTFVSADYNDHAFASGSMGPPPPPLTMSAQHHHSIFQPTSEHHQHTYEYHQYAPDHNSAYSHQHQQFGHHQPHHHYPQAHHAQMQQGWENMSSLLGNLGTPGIYNPFDESLLPVFGESGEPSLQSTMSESIGHTAYVDQAMPMLNSQQLNIATAAIGADSSAAFNGPASTSEHLTGIHPSIPDIEIVDASNSISLSTYSVARRR</sequence>
<dbReference type="Pfam" id="PF00505">
    <property type="entry name" value="HMG_box"/>
    <property type="match status" value="1"/>
</dbReference>
<evidence type="ECO:0000313" key="5">
    <source>
        <dbReference type="EMBL" id="KAJ2752840.1"/>
    </source>
</evidence>
<dbReference type="OrthoDB" id="6247875at2759"/>
<feature type="DNA-binding region" description="HMG box" evidence="2">
    <location>
        <begin position="238"/>
        <end position="306"/>
    </location>
</feature>
<gene>
    <name evidence="5" type="ORF">GGI19_003554</name>
</gene>
<dbReference type="SMART" id="SM00398">
    <property type="entry name" value="HMG"/>
    <property type="match status" value="1"/>
</dbReference>
<dbReference type="PROSITE" id="PS50118">
    <property type="entry name" value="HMG_BOX_2"/>
    <property type="match status" value="1"/>
</dbReference>
<feature type="region of interest" description="Disordered" evidence="3">
    <location>
        <begin position="199"/>
        <end position="241"/>
    </location>
</feature>
<evidence type="ECO:0000256" key="1">
    <source>
        <dbReference type="ARBA" id="ARBA00023125"/>
    </source>
</evidence>
<feature type="compositionally biased region" description="Polar residues" evidence="3">
    <location>
        <begin position="199"/>
        <end position="211"/>
    </location>
</feature>
<keyword evidence="6" id="KW-1185">Reference proteome</keyword>
<dbReference type="Proteomes" id="UP001140011">
    <property type="component" value="Unassembled WGS sequence"/>
</dbReference>
<dbReference type="InterPro" id="IPR009071">
    <property type="entry name" value="HMG_box_dom"/>
</dbReference>
<evidence type="ECO:0000256" key="2">
    <source>
        <dbReference type="PROSITE-ProRule" id="PRU00267"/>
    </source>
</evidence>
<proteinExistence type="predicted"/>
<accession>A0A9W8GXR5</accession>
<dbReference type="AlphaFoldDB" id="A0A9W8GXR5"/>
<keyword evidence="2" id="KW-0539">Nucleus</keyword>
<reference evidence="5" key="1">
    <citation type="submission" date="2022-07" db="EMBL/GenBank/DDBJ databases">
        <title>Phylogenomic reconstructions and comparative analyses of Kickxellomycotina fungi.</title>
        <authorList>
            <person name="Reynolds N.K."/>
            <person name="Stajich J.E."/>
            <person name="Barry K."/>
            <person name="Grigoriev I.V."/>
            <person name="Crous P."/>
            <person name="Smith M.E."/>
        </authorList>
    </citation>
    <scope>NUCLEOTIDE SEQUENCE</scope>
    <source>
        <strain evidence="5">BCRC 34297</strain>
    </source>
</reference>
<dbReference type="InterPro" id="IPR050342">
    <property type="entry name" value="HMGB"/>
</dbReference>
<comment type="caution">
    <text evidence="5">The sequence shown here is derived from an EMBL/GenBank/DDBJ whole genome shotgun (WGS) entry which is preliminary data.</text>
</comment>
<evidence type="ECO:0000259" key="4">
    <source>
        <dbReference type="PROSITE" id="PS50118"/>
    </source>
</evidence>
<protein>
    <recommendedName>
        <fullName evidence="4">HMG box domain-containing protein</fullName>
    </recommendedName>
</protein>
<dbReference type="GO" id="GO:0003677">
    <property type="term" value="F:DNA binding"/>
    <property type="evidence" value="ECO:0007669"/>
    <property type="project" value="UniProtKB-UniRule"/>
</dbReference>
<feature type="region of interest" description="Disordered" evidence="3">
    <location>
        <begin position="146"/>
        <end position="173"/>
    </location>
</feature>
<dbReference type="Gene3D" id="1.10.30.10">
    <property type="entry name" value="High mobility group box domain"/>
    <property type="match status" value="1"/>
</dbReference>
<dbReference type="PANTHER" id="PTHR48112:SF22">
    <property type="entry name" value="MITOCHONDRIAL TRANSCRIPTION FACTOR A, ISOFORM B"/>
    <property type="match status" value="1"/>
</dbReference>